<keyword evidence="2" id="KW-1185">Reference proteome</keyword>
<dbReference type="Proteomes" id="UP001057375">
    <property type="component" value="Unassembled WGS sequence"/>
</dbReference>
<protein>
    <submittedName>
        <fullName evidence="1">Uncharacterized protein</fullName>
    </submittedName>
</protein>
<comment type="caution">
    <text evidence="1">The sequence shown here is derived from an EMBL/GenBank/DDBJ whole genome shotgun (WGS) entry which is preliminary data.</text>
</comment>
<reference evidence="1" key="1">
    <citation type="submission" date="2022-03" db="EMBL/GenBank/DDBJ databases">
        <title>Draft genome sequence of Aduncisulcus paluster, a free-living microaerophilic Fornicata.</title>
        <authorList>
            <person name="Yuyama I."/>
            <person name="Kume K."/>
            <person name="Tamura T."/>
            <person name="Inagaki Y."/>
            <person name="Hashimoto T."/>
        </authorList>
    </citation>
    <scope>NUCLEOTIDE SEQUENCE</scope>
    <source>
        <strain evidence="1">NY0171</strain>
    </source>
</reference>
<sequence>EIESIEEGERFIEDLFCQLEKLAESGKRTVDLDNWKMEVKENKESGEWFLTVAGCEYPSMNDAKIAHCFDIIKIAYINYFMNWLNAVPHQRETLVKIYDCVAW</sequence>
<gene>
    <name evidence="1" type="ORF">ADUPG1_005325</name>
</gene>
<dbReference type="EMBL" id="BQXS01008449">
    <property type="protein sequence ID" value="GKT29784.1"/>
    <property type="molecule type" value="Genomic_DNA"/>
</dbReference>
<accession>A0ABQ5KEF8</accession>
<evidence type="ECO:0000313" key="2">
    <source>
        <dbReference type="Proteomes" id="UP001057375"/>
    </source>
</evidence>
<feature type="non-terminal residue" evidence="1">
    <location>
        <position position="1"/>
    </location>
</feature>
<proteinExistence type="predicted"/>
<organism evidence="1 2">
    <name type="scientific">Aduncisulcus paluster</name>
    <dbReference type="NCBI Taxonomy" id="2918883"/>
    <lineage>
        <taxon>Eukaryota</taxon>
        <taxon>Metamonada</taxon>
        <taxon>Carpediemonas-like organisms</taxon>
        <taxon>Aduncisulcus</taxon>
    </lineage>
</organism>
<name>A0ABQ5KEF8_9EUKA</name>
<evidence type="ECO:0000313" key="1">
    <source>
        <dbReference type="EMBL" id="GKT29784.1"/>
    </source>
</evidence>